<dbReference type="AlphaFoldDB" id="A8MJZ8"/>
<evidence type="ECO:0000313" key="9">
    <source>
        <dbReference type="Proteomes" id="UP000000269"/>
    </source>
</evidence>
<protein>
    <recommendedName>
        <fullName evidence="6">Transporter</fullName>
    </recommendedName>
</protein>
<dbReference type="PANTHER" id="PTHR42948:SF1">
    <property type="entry name" value="TRANSPORTER"/>
    <property type="match status" value="1"/>
</dbReference>
<keyword evidence="6" id="KW-0769">Symport</keyword>
<dbReference type="PROSITE" id="PS50267">
    <property type="entry name" value="NA_NEUROTRAN_SYMP_3"/>
    <property type="match status" value="1"/>
</dbReference>
<feature type="transmembrane region" description="Helical" evidence="7">
    <location>
        <begin position="149"/>
        <end position="169"/>
    </location>
</feature>
<dbReference type="CDD" id="cd10336">
    <property type="entry name" value="SLC6sbd_Tyt1-Like"/>
    <property type="match status" value="1"/>
</dbReference>
<dbReference type="GO" id="GO:0015293">
    <property type="term" value="F:symporter activity"/>
    <property type="evidence" value="ECO:0007669"/>
    <property type="project" value="UniProtKB-KW"/>
</dbReference>
<organism evidence="8 9">
    <name type="scientific">Alkaliphilus oremlandii (strain OhILAs)</name>
    <name type="common">Clostridium oremlandii (strain OhILAs)</name>
    <dbReference type="NCBI Taxonomy" id="350688"/>
    <lineage>
        <taxon>Bacteria</taxon>
        <taxon>Bacillati</taxon>
        <taxon>Bacillota</taxon>
        <taxon>Clostridia</taxon>
        <taxon>Peptostreptococcales</taxon>
        <taxon>Natronincolaceae</taxon>
        <taxon>Alkaliphilus</taxon>
    </lineage>
</organism>
<feature type="transmembrane region" description="Helical" evidence="7">
    <location>
        <begin position="181"/>
        <end position="200"/>
    </location>
</feature>
<dbReference type="HOGENOM" id="CLU_006855_3_4_9"/>
<dbReference type="InterPro" id="IPR037272">
    <property type="entry name" value="SNS_sf"/>
</dbReference>
<feature type="transmembrane region" description="Helical" evidence="7">
    <location>
        <begin position="255"/>
        <end position="281"/>
    </location>
</feature>
<dbReference type="SUPFAM" id="SSF161070">
    <property type="entry name" value="SNF-like"/>
    <property type="match status" value="1"/>
</dbReference>
<comment type="similarity">
    <text evidence="6">Belongs to the sodium:neurotransmitter symporter (SNF) (TC 2.A.22) family.</text>
</comment>
<keyword evidence="9" id="KW-1185">Reference proteome</keyword>
<gene>
    <name evidence="8" type="ordered locus">Clos_2599</name>
</gene>
<dbReference type="PRINTS" id="PR00176">
    <property type="entry name" value="NANEUSMPORT"/>
</dbReference>
<dbReference type="InterPro" id="IPR000175">
    <property type="entry name" value="Na/ntran_symport"/>
</dbReference>
<dbReference type="KEGG" id="aoe:Clos_2599"/>
<dbReference type="PROSITE" id="PS00610">
    <property type="entry name" value="NA_NEUROTRAN_SYMP_1"/>
    <property type="match status" value="1"/>
</dbReference>
<feature type="transmembrane region" description="Helical" evidence="7">
    <location>
        <begin position="428"/>
        <end position="446"/>
    </location>
</feature>
<name>A8MJZ8_ALKOO</name>
<evidence type="ECO:0000256" key="3">
    <source>
        <dbReference type="ARBA" id="ARBA00022692"/>
    </source>
</evidence>
<evidence type="ECO:0000256" key="6">
    <source>
        <dbReference type="RuleBase" id="RU003732"/>
    </source>
</evidence>
<keyword evidence="5 7" id="KW-0472">Membrane</keyword>
<keyword evidence="3 6" id="KW-0812">Transmembrane</keyword>
<feature type="transmembrane region" description="Helical" evidence="7">
    <location>
        <begin position="347"/>
        <end position="369"/>
    </location>
</feature>
<evidence type="ECO:0000256" key="4">
    <source>
        <dbReference type="ARBA" id="ARBA00022989"/>
    </source>
</evidence>
<feature type="transmembrane region" description="Helical" evidence="7">
    <location>
        <begin position="46"/>
        <end position="70"/>
    </location>
</feature>
<dbReference type="PANTHER" id="PTHR42948">
    <property type="entry name" value="TRANSPORTER"/>
    <property type="match status" value="1"/>
</dbReference>
<dbReference type="Pfam" id="PF00209">
    <property type="entry name" value="SNF"/>
    <property type="match status" value="2"/>
</dbReference>
<feature type="transmembrane region" description="Helical" evidence="7">
    <location>
        <begin position="220"/>
        <end position="243"/>
    </location>
</feature>
<keyword evidence="2 6" id="KW-0813">Transport</keyword>
<dbReference type="Proteomes" id="UP000000269">
    <property type="component" value="Chromosome"/>
</dbReference>
<sequence>MVDLNENKQRDQWGSKLGFIMAAAGSAVGLGNLWKFPYLAGSNGGGAFVFVYLVLILLVGFTMMLAEIVIGRNTQLSSVGAYKKLNAKWGWLGGLGVLAGFLILSFYSVVGGWTISYIVKAITGAFNTADLDLLGGMFGGLIAGTLEPLVYHGIFMIITLLIVVGGVSGGIEKSTKIMMPALFVMMIMVMIRSLTLPGAMEGVKFFLVPDFSKLTPSVLLAALGQVFFSLSLGMGCMITYGSYLGKDEDIVQSSMIIPALDTCIALLAGFTILPAVFAFGFDPSAGPGLLFVTLPAVFSKMPLGTLFAVVFFVLVLFAALTSSISLLEVTVSYMVDEFKWDRKKATYIMSGIIFIVGVAASLSMGPWSHIELIGGRNIFDTLGFIAENILLPLGGMLMCIFIGWVWGLENAIKEASNEGKLAFKLAPVWGFLVKYIAPLAVLIVFLQSSGILKI</sequence>
<evidence type="ECO:0000256" key="5">
    <source>
        <dbReference type="ARBA" id="ARBA00023136"/>
    </source>
</evidence>
<evidence type="ECO:0000256" key="1">
    <source>
        <dbReference type="ARBA" id="ARBA00004141"/>
    </source>
</evidence>
<accession>A8MJZ8</accession>
<evidence type="ECO:0000256" key="2">
    <source>
        <dbReference type="ARBA" id="ARBA00022448"/>
    </source>
</evidence>
<comment type="subcellular location">
    <subcellularLocation>
        <location evidence="1">Membrane</location>
        <topology evidence="1">Multi-pass membrane protein</topology>
    </subcellularLocation>
</comment>
<dbReference type="InterPro" id="IPR047218">
    <property type="entry name" value="YocR/YhdH-like"/>
</dbReference>
<dbReference type="NCBIfam" id="NF037979">
    <property type="entry name" value="Na_transp"/>
    <property type="match status" value="1"/>
</dbReference>
<evidence type="ECO:0000256" key="7">
    <source>
        <dbReference type="SAM" id="Phobius"/>
    </source>
</evidence>
<dbReference type="EMBL" id="CP000853">
    <property type="protein sequence ID" value="ABW20130.1"/>
    <property type="molecule type" value="Genomic_DNA"/>
</dbReference>
<dbReference type="OrthoDB" id="9762833at2"/>
<feature type="transmembrane region" description="Helical" evidence="7">
    <location>
        <begin position="301"/>
        <end position="327"/>
    </location>
</feature>
<reference evidence="9" key="1">
    <citation type="submission" date="2007-10" db="EMBL/GenBank/DDBJ databases">
        <title>Complete genome of Alkaliphilus oremlandii OhILAs.</title>
        <authorList>
            <person name="Copeland A."/>
            <person name="Lucas S."/>
            <person name="Lapidus A."/>
            <person name="Barry K."/>
            <person name="Detter J.C."/>
            <person name="Glavina del Rio T."/>
            <person name="Hammon N."/>
            <person name="Israni S."/>
            <person name="Dalin E."/>
            <person name="Tice H."/>
            <person name="Pitluck S."/>
            <person name="Chain P."/>
            <person name="Malfatti S."/>
            <person name="Shin M."/>
            <person name="Vergez L."/>
            <person name="Schmutz J."/>
            <person name="Larimer F."/>
            <person name="Land M."/>
            <person name="Hauser L."/>
            <person name="Kyrpides N."/>
            <person name="Mikhailova N."/>
            <person name="Stolz J.F."/>
            <person name="Dawson A."/>
            <person name="Fisher E."/>
            <person name="Crable B."/>
            <person name="Perera E."/>
            <person name="Lisak J."/>
            <person name="Ranganathan M."/>
            <person name="Basu P."/>
            <person name="Richardson P."/>
        </authorList>
    </citation>
    <scope>NUCLEOTIDE SEQUENCE [LARGE SCALE GENOMIC DNA]</scope>
    <source>
        <strain evidence="9">OhILAs</strain>
    </source>
</reference>
<dbReference type="GO" id="GO:0016020">
    <property type="term" value="C:membrane"/>
    <property type="evidence" value="ECO:0007669"/>
    <property type="project" value="UniProtKB-SubCell"/>
</dbReference>
<dbReference type="RefSeq" id="WP_012160437.1">
    <property type="nucleotide sequence ID" value="NC_009922.1"/>
</dbReference>
<evidence type="ECO:0000313" key="8">
    <source>
        <dbReference type="EMBL" id="ABW20130.1"/>
    </source>
</evidence>
<proteinExistence type="inferred from homology"/>
<dbReference type="eggNOG" id="COG0733">
    <property type="taxonomic scope" value="Bacteria"/>
</dbReference>
<feature type="transmembrane region" description="Helical" evidence="7">
    <location>
        <begin position="17"/>
        <end position="34"/>
    </location>
</feature>
<keyword evidence="4 7" id="KW-1133">Transmembrane helix</keyword>
<feature type="transmembrane region" description="Helical" evidence="7">
    <location>
        <begin position="389"/>
        <end position="408"/>
    </location>
</feature>
<feature type="transmembrane region" description="Helical" evidence="7">
    <location>
        <begin position="91"/>
        <end position="110"/>
    </location>
</feature>